<dbReference type="InterPro" id="IPR046348">
    <property type="entry name" value="SIS_dom_sf"/>
</dbReference>
<keyword evidence="4 9" id="KW-0963">Cytoplasm</keyword>
<feature type="binding site" evidence="9">
    <location>
        <begin position="127"/>
        <end position="129"/>
    </location>
    <ligand>
        <name>substrate</name>
    </ligand>
</feature>
<evidence type="ECO:0000313" key="12">
    <source>
        <dbReference type="Proteomes" id="UP000178735"/>
    </source>
</evidence>
<evidence type="ECO:0000256" key="3">
    <source>
        <dbReference type="ARBA" id="ARBA00009894"/>
    </source>
</evidence>
<protein>
    <recommendedName>
        <fullName evidence="9">Phosphoheptose isomerase</fullName>
        <ecNumber evidence="9">5.3.1.28</ecNumber>
    </recommendedName>
    <alternativeName>
        <fullName evidence="9">Sedoheptulose 7-phosphate isomerase</fullName>
    </alternativeName>
</protein>
<evidence type="ECO:0000256" key="9">
    <source>
        <dbReference type="HAMAP-Rule" id="MF_00067"/>
    </source>
</evidence>
<dbReference type="HAMAP" id="MF_00067">
    <property type="entry name" value="GmhA"/>
    <property type="match status" value="1"/>
</dbReference>
<comment type="function">
    <text evidence="9">Catalyzes the isomerization of sedoheptulose 7-phosphate in D-glycero-D-manno-heptose 7-phosphate.</text>
</comment>
<dbReference type="GO" id="GO:0005975">
    <property type="term" value="P:carbohydrate metabolic process"/>
    <property type="evidence" value="ECO:0007669"/>
    <property type="project" value="UniProtKB-UniRule"/>
</dbReference>
<comment type="catalytic activity">
    <reaction evidence="1 9">
        <text>2 D-sedoheptulose 7-phosphate = D-glycero-alpha-D-manno-heptose 7-phosphate + D-glycero-beta-D-manno-heptose 7-phosphate</text>
        <dbReference type="Rhea" id="RHEA:27489"/>
        <dbReference type="ChEBI" id="CHEBI:57483"/>
        <dbReference type="ChEBI" id="CHEBI:60203"/>
        <dbReference type="ChEBI" id="CHEBI:60204"/>
        <dbReference type="EC" id="5.3.1.28"/>
    </reaction>
</comment>
<evidence type="ECO:0000256" key="2">
    <source>
        <dbReference type="ARBA" id="ARBA00004496"/>
    </source>
</evidence>
<evidence type="ECO:0000256" key="8">
    <source>
        <dbReference type="ARBA" id="ARBA00023277"/>
    </source>
</evidence>
<evidence type="ECO:0000256" key="4">
    <source>
        <dbReference type="ARBA" id="ARBA00022490"/>
    </source>
</evidence>
<evidence type="ECO:0000256" key="7">
    <source>
        <dbReference type="ARBA" id="ARBA00023235"/>
    </source>
</evidence>
<dbReference type="CDD" id="cd05006">
    <property type="entry name" value="SIS_GmhA"/>
    <property type="match status" value="1"/>
</dbReference>
<feature type="binding site" evidence="9">
    <location>
        <position position="181"/>
    </location>
    <ligand>
        <name>substrate</name>
    </ligand>
</feature>
<feature type="binding site" evidence="9">
    <location>
        <begin position="101"/>
        <end position="102"/>
    </location>
    <ligand>
        <name>substrate</name>
    </ligand>
</feature>
<accession>A0A1F7WEP4</accession>
<comment type="similarity">
    <text evidence="3 9">Belongs to the SIS family. GmhA subfamily.</text>
</comment>
<proteinExistence type="inferred from homology"/>
<dbReference type="UniPathway" id="UPA00041">
    <property type="reaction ID" value="UER00436"/>
</dbReference>
<dbReference type="Pfam" id="PF13580">
    <property type="entry name" value="SIS_2"/>
    <property type="match status" value="1"/>
</dbReference>
<dbReference type="InterPro" id="IPR001347">
    <property type="entry name" value="SIS_dom"/>
</dbReference>
<evidence type="ECO:0000256" key="6">
    <source>
        <dbReference type="ARBA" id="ARBA00022833"/>
    </source>
</evidence>
<dbReference type="InterPro" id="IPR035461">
    <property type="entry name" value="GmhA/DiaA"/>
</dbReference>
<dbReference type="InterPro" id="IPR004515">
    <property type="entry name" value="Phosphoheptose_Isoase"/>
</dbReference>
<name>A0A1F7WEP4_9BACT</name>
<feature type="binding site" evidence="9">
    <location>
        <position position="181"/>
    </location>
    <ligand>
        <name>Zn(2+)</name>
        <dbReference type="ChEBI" id="CHEBI:29105"/>
    </ligand>
</feature>
<feature type="binding site" evidence="9">
    <location>
        <begin position="59"/>
        <end position="61"/>
    </location>
    <ligand>
        <name>substrate</name>
    </ligand>
</feature>
<comment type="pathway">
    <text evidence="9">Carbohydrate biosynthesis; D-glycero-D-manno-heptose 7-phosphate biosynthesis; D-glycero-alpha-D-manno-heptose 7-phosphate and D-glycero-beta-D-manno-heptose 7-phosphate from sedoheptulose 7-phosphate: step 1/1.</text>
</comment>
<sequence>MTNSCTAYEHYAHIALDYISRSRNNLVKFEKRCVFNVNEIALAAAECLKRSGKILICGNGGSASDALHIAAELVGRFKMERRALPCITLNENVSTITAIGNDYGYDSVFSRQIEAFAAPGDMFIGISTSGNSKNVVEAFRKARELNLKTIGFCGLSGGIMKKEDLCDILLSVPSAETSRIQEMHILAGHIICKLIEEIMFAGDERR</sequence>
<dbReference type="Gene3D" id="3.40.50.10490">
    <property type="entry name" value="Glucose-6-phosphate isomerase like protein, domain 1"/>
    <property type="match status" value="1"/>
</dbReference>
<keyword evidence="6 9" id="KW-0862">Zinc</keyword>
<feature type="domain" description="SIS" evidence="10">
    <location>
        <begin position="44"/>
        <end position="205"/>
    </location>
</feature>
<comment type="cofactor">
    <cofactor evidence="9">
        <name>Zn(2+)</name>
        <dbReference type="ChEBI" id="CHEBI:29105"/>
    </cofactor>
    <text evidence="9">Binds 1 zinc ion per subunit.</text>
</comment>
<dbReference type="GO" id="GO:0005737">
    <property type="term" value="C:cytoplasm"/>
    <property type="evidence" value="ECO:0007669"/>
    <property type="project" value="UniProtKB-SubCell"/>
</dbReference>
<dbReference type="InterPro" id="IPR050099">
    <property type="entry name" value="SIS_GmhA/DiaA_subfam"/>
</dbReference>
<evidence type="ECO:0000256" key="1">
    <source>
        <dbReference type="ARBA" id="ARBA00000348"/>
    </source>
</evidence>
<comment type="miscellaneous">
    <text evidence="9">The reaction produces a racemic mixture of D-glycero-alpha-D-manno-heptose 7-phosphate and D-glycero-beta-D-manno-heptose 7-phosphate.</text>
</comment>
<feature type="binding site" evidence="9">
    <location>
        <position position="72"/>
    </location>
    <ligand>
        <name>substrate</name>
    </ligand>
</feature>
<keyword evidence="5 9" id="KW-0479">Metal-binding</keyword>
<feature type="binding site" evidence="9">
    <location>
        <position position="68"/>
    </location>
    <ligand>
        <name>Zn(2+)</name>
        <dbReference type="ChEBI" id="CHEBI:29105"/>
    </ligand>
</feature>
<comment type="subcellular location">
    <subcellularLocation>
        <location evidence="2 9">Cytoplasm</location>
    </subcellularLocation>
</comment>
<feature type="binding site" evidence="9">
    <location>
        <position position="189"/>
    </location>
    <ligand>
        <name>Zn(2+)</name>
        <dbReference type="ChEBI" id="CHEBI:29105"/>
    </ligand>
</feature>
<dbReference type="SUPFAM" id="SSF53697">
    <property type="entry name" value="SIS domain"/>
    <property type="match status" value="1"/>
</dbReference>
<feature type="binding site" evidence="9">
    <location>
        <position position="72"/>
    </location>
    <ligand>
        <name>Zn(2+)</name>
        <dbReference type="ChEBI" id="CHEBI:29105"/>
    </ligand>
</feature>
<reference evidence="11 12" key="1">
    <citation type="journal article" date="2016" name="Nat. Commun.">
        <title>Thousands of microbial genomes shed light on interconnected biogeochemical processes in an aquifer system.</title>
        <authorList>
            <person name="Anantharaman K."/>
            <person name="Brown C.T."/>
            <person name="Hug L.A."/>
            <person name="Sharon I."/>
            <person name="Castelle C.J."/>
            <person name="Probst A.J."/>
            <person name="Thomas B.C."/>
            <person name="Singh A."/>
            <person name="Wilkins M.J."/>
            <person name="Karaoz U."/>
            <person name="Brodie E.L."/>
            <person name="Williams K.H."/>
            <person name="Hubbard S.S."/>
            <person name="Banfield J.F."/>
        </authorList>
    </citation>
    <scope>NUCLEOTIDE SEQUENCE [LARGE SCALE GENOMIC DNA]</scope>
</reference>
<dbReference type="STRING" id="1817813.A2008_11335"/>
<dbReference type="AlphaFoldDB" id="A0A1F7WEP4"/>
<dbReference type="PROSITE" id="PS51464">
    <property type="entry name" value="SIS"/>
    <property type="match status" value="1"/>
</dbReference>
<feature type="binding site" evidence="9">
    <location>
        <position position="132"/>
    </location>
    <ligand>
        <name>substrate</name>
    </ligand>
</feature>
<dbReference type="EC" id="5.3.1.28" evidence="9"/>
<organism evidence="11 12">
    <name type="scientific">Candidatus Wallbacteria bacterium GWC2_49_35</name>
    <dbReference type="NCBI Taxonomy" id="1817813"/>
    <lineage>
        <taxon>Bacteria</taxon>
        <taxon>Candidatus Walliibacteriota</taxon>
    </lineage>
</organism>
<dbReference type="GO" id="GO:0097367">
    <property type="term" value="F:carbohydrate derivative binding"/>
    <property type="evidence" value="ECO:0007669"/>
    <property type="project" value="InterPro"/>
</dbReference>
<evidence type="ECO:0000256" key="5">
    <source>
        <dbReference type="ARBA" id="ARBA00022723"/>
    </source>
</evidence>
<keyword evidence="8 9" id="KW-0119">Carbohydrate metabolism</keyword>
<evidence type="ECO:0000259" key="10">
    <source>
        <dbReference type="PROSITE" id="PS51464"/>
    </source>
</evidence>
<dbReference type="GO" id="GO:0008968">
    <property type="term" value="F:D-sedoheptulose 7-phosphate isomerase activity"/>
    <property type="evidence" value="ECO:0007669"/>
    <property type="project" value="UniProtKB-UniRule"/>
</dbReference>
<dbReference type="PANTHER" id="PTHR30390">
    <property type="entry name" value="SEDOHEPTULOSE 7-PHOSPHATE ISOMERASE / DNAA INITIATOR-ASSOCIATING FACTOR FOR REPLICATION INITIATION"/>
    <property type="match status" value="1"/>
</dbReference>
<dbReference type="Proteomes" id="UP000178735">
    <property type="component" value="Unassembled WGS sequence"/>
</dbReference>
<dbReference type="EMBL" id="MGFH01000248">
    <property type="protein sequence ID" value="OGM00869.1"/>
    <property type="molecule type" value="Genomic_DNA"/>
</dbReference>
<dbReference type="GO" id="GO:0008270">
    <property type="term" value="F:zinc ion binding"/>
    <property type="evidence" value="ECO:0007669"/>
    <property type="project" value="UniProtKB-UniRule"/>
</dbReference>
<dbReference type="PANTHER" id="PTHR30390:SF6">
    <property type="entry name" value="DNAA INITIATOR-ASSOCIATING PROTEIN DIAA"/>
    <property type="match status" value="1"/>
</dbReference>
<evidence type="ECO:0000313" key="11">
    <source>
        <dbReference type="EMBL" id="OGM00869.1"/>
    </source>
</evidence>
<keyword evidence="7 9" id="KW-0413">Isomerase</keyword>
<comment type="caution">
    <text evidence="11">The sequence shown here is derived from an EMBL/GenBank/DDBJ whole genome shotgun (WGS) entry which is preliminary data.</text>
</comment>
<dbReference type="GO" id="GO:2001061">
    <property type="term" value="P:D-glycero-D-manno-heptose 7-phosphate biosynthetic process"/>
    <property type="evidence" value="ECO:0007669"/>
    <property type="project" value="UniProtKB-UniPathway"/>
</dbReference>
<gene>
    <name evidence="9" type="primary">gmhA</name>
    <name evidence="11" type="ORF">A2008_11335</name>
</gene>